<accession>A0A7J6KJF1</accession>
<dbReference type="Pfam" id="PF23088">
    <property type="entry name" value="DUF7047"/>
    <property type="match status" value="1"/>
</dbReference>
<organism evidence="2 3">
    <name type="scientific">Perkinsus chesapeaki</name>
    <name type="common">Clam parasite</name>
    <name type="synonym">Perkinsus andrewsi</name>
    <dbReference type="NCBI Taxonomy" id="330153"/>
    <lineage>
        <taxon>Eukaryota</taxon>
        <taxon>Sar</taxon>
        <taxon>Alveolata</taxon>
        <taxon>Perkinsozoa</taxon>
        <taxon>Perkinsea</taxon>
        <taxon>Perkinsida</taxon>
        <taxon>Perkinsidae</taxon>
        <taxon>Perkinsus</taxon>
    </lineage>
</organism>
<dbReference type="SUPFAM" id="SSF56672">
    <property type="entry name" value="DNA/RNA polymerases"/>
    <property type="match status" value="1"/>
</dbReference>
<protein>
    <recommendedName>
        <fullName evidence="1">DUF7047 domain-containing protein</fullName>
    </recommendedName>
</protein>
<dbReference type="EMBL" id="JAAPAO010002739">
    <property type="protein sequence ID" value="KAF4647258.1"/>
    <property type="molecule type" value="Genomic_DNA"/>
</dbReference>
<dbReference type="InterPro" id="IPR055475">
    <property type="entry name" value="DUF7047"/>
</dbReference>
<evidence type="ECO:0000313" key="2">
    <source>
        <dbReference type="EMBL" id="KAF4647258.1"/>
    </source>
</evidence>
<dbReference type="AlphaFoldDB" id="A0A7J6KJF1"/>
<name>A0A7J6KJF1_PERCH</name>
<gene>
    <name evidence="2" type="ORF">FOL47_004843</name>
</gene>
<dbReference type="OrthoDB" id="10405633at2759"/>
<feature type="domain" description="DUF7047" evidence="1">
    <location>
        <begin position="105"/>
        <end position="167"/>
    </location>
</feature>
<evidence type="ECO:0000259" key="1">
    <source>
        <dbReference type="Pfam" id="PF23088"/>
    </source>
</evidence>
<feature type="non-terminal residue" evidence="2">
    <location>
        <position position="1"/>
    </location>
</feature>
<reference evidence="2 3" key="1">
    <citation type="submission" date="2020-04" db="EMBL/GenBank/DDBJ databases">
        <title>Perkinsus chesapeaki whole genome sequence.</title>
        <authorList>
            <person name="Bogema D.R."/>
        </authorList>
    </citation>
    <scope>NUCLEOTIDE SEQUENCE [LARGE SCALE GENOMIC DNA]</scope>
    <source>
        <strain evidence="2">ATCC PRA-425</strain>
    </source>
</reference>
<sequence length="193" mass="21829">LRLRWKRPEGFRMLRLPFGLSISPKCLEVCLDRILRSVRSKLDKYLDDIVLPQELLQYVRDILSSNGFPTKEPEPLITSRVLGLQCDSSGQWHRRGVVPTLEVPTRRGVHQWAGKYVAHHPVVGWPRAAFSALKRLACVRHDGTSAQWDSPLDAHQLSACHALQAALLESGDTAHGTWQYCPTDPWVLFTDSS</sequence>
<evidence type="ECO:0000313" key="3">
    <source>
        <dbReference type="Proteomes" id="UP000591131"/>
    </source>
</evidence>
<dbReference type="Proteomes" id="UP000591131">
    <property type="component" value="Unassembled WGS sequence"/>
</dbReference>
<comment type="caution">
    <text evidence="2">The sequence shown here is derived from an EMBL/GenBank/DDBJ whole genome shotgun (WGS) entry which is preliminary data.</text>
</comment>
<dbReference type="InterPro" id="IPR043502">
    <property type="entry name" value="DNA/RNA_pol_sf"/>
</dbReference>
<proteinExistence type="predicted"/>
<keyword evidence="3" id="KW-1185">Reference proteome</keyword>
<feature type="non-terminal residue" evidence="2">
    <location>
        <position position="193"/>
    </location>
</feature>